<accession>A1AV40</accession>
<gene>
    <name evidence="2" type="ordered locus">Ppro_3619</name>
</gene>
<dbReference type="STRING" id="338966.Ppro_3619"/>
<dbReference type="RefSeq" id="WP_011737423.1">
    <property type="nucleotide sequence ID" value="NC_008609.1"/>
</dbReference>
<feature type="signal peptide" evidence="1">
    <location>
        <begin position="1"/>
        <end position="18"/>
    </location>
</feature>
<keyword evidence="2" id="KW-0449">Lipoprotein</keyword>
<evidence type="ECO:0000256" key="1">
    <source>
        <dbReference type="SAM" id="SignalP"/>
    </source>
</evidence>
<keyword evidence="1" id="KW-0732">Signal</keyword>
<proteinExistence type="predicted"/>
<dbReference type="AlphaFoldDB" id="A1AV40"/>
<protein>
    <submittedName>
        <fullName evidence="2">Lipoprotein, putative</fullName>
    </submittedName>
</protein>
<dbReference type="Proteomes" id="UP000006732">
    <property type="component" value="Chromosome"/>
</dbReference>
<reference evidence="2 3" key="1">
    <citation type="submission" date="2006-10" db="EMBL/GenBank/DDBJ databases">
        <title>Complete sequence of chromosome of Pelobacter propionicus DSM 2379.</title>
        <authorList>
            <consortium name="US DOE Joint Genome Institute"/>
            <person name="Copeland A."/>
            <person name="Lucas S."/>
            <person name="Lapidus A."/>
            <person name="Barry K."/>
            <person name="Detter J.C."/>
            <person name="Glavina del Rio T."/>
            <person name="Hammon N."/>
            <person name="Israni S."/>
            <person name="Dalin E."/>
            <person name="Tice H."/>
            <person name="Pitluck S."/>
            <person name="Saunders E."/>
            <person name="Brettin T."/>
            <person name="Bruce D."/>
            <person name="Han C."/>
            <person name="Tapia R."/>
            <person name="Schmutz J."/>
            <person name="Larimer F."/>
            <person name="Land M."/>
            <person name="Hauser L."/>
            <person name="Kyrpides N."/>
            <person name="Kim E."/>
            <person name="Lovley D."/>
            <person name="Richardson P."/>
        </authorList>
    </citation>
    <scope>NUCLEOTIDE SEQUENCE [LARGE SCALE GENOMIC DNA]</scope>
    <source>
        <strain evidence="3">DSM 2379 / NBRC 103807 / OttBd1</strain>
    </source>
</reference>
<organism evidence="2 3">
    <name type="scientific">Pelobacter propionicus (strain DSM 2379 / NBRC 103807 / OttBd1)</name>
    <dbReference type="NCBI Taxonomy" id="338966"/>
    <lineage>
        <taxon>Bacteria</taxon>
        <taxon>Pseudomonadati</taxon>
        <taxon>Thermodesulfobacteriota</taxon>
        <taxon>Desulfuromonadia</taxon>
        <taxon>Desulfuromonadales</taxon>
        <taxon>Desulfuromonadaceae</taxon>
        <taxon>Pelobacter</taxon>
    </lineage>
</organism>
<feature type="chain" id="PRO_5002632423" evidence="1">
    <location>
        <begin position="19"/>
        <end position="241"/>
    </location>
</feature>
<dbReference type="OrthoDB" id="5465302at2"/>
<name>A1AV40_PELPD</name>
<dbReference type="eggNOG" id="ENOG5030FSN">
    <property type="taxonomic scope" value="Bacteria"/>
</dbReference>
<sequence length="241" mass="24922">MKRIFCALLIAAQLSACATYENRVAPFRPPQDYVNYQNLSGLMVGGEAFFDQTKAQQTFGFDIRNSGVLPVQVVIDNRSGQGVEIVSGQTFLVDRGNSYWKILSNGVAVERVEKSTQGGAVAGGAGKGAAYGAAAGALLGLAVGIVSGHGVGEATVKGGVIGGAGGAVIGGASGSDAERGRSFKIGEDLREKGIEGKIIPDGSLASGFIYFPGEAPTVRELRLQVRFRGSGAVETLFLKLH</sequence>
<dbReference type="HOGENOM" id="CLU_1118916_0_0_7"/>
<evidence type="ECO:0000313" key="2">
    <source>
        <dbReference type="EMBL" id="ABL01211.1"/>
    </source>
</evidence>
<evidence type="ECO:0000313" key="3">
    <source>
        <dbReference type="Proteomes" id="UP000006732"/>
    </source>
</evidence>
<dbReference type="KEGG" id="ppd:Ppro_3619"/>
<keyword evidence="3" id="KW-1185">Reference proteome</keyword>
<dbReference type="EMBL" id="CP000482">
    <property type="protein sequence ID" value="ABL01211.1"/>
    <property type="molecule type" value="Genomic_DNA"/>
</dbReference>